<evidence type="ECO:0000313" key="2">
    <source>
        <dbReference type="Proteomes" id="UP001320898"/>
    </source>
</evidence>
<comment type="caution">
    <text evidence="1">The sequence shown here is derived from an EMBL/GenBank/DDBJ whole genome shotgun (WGS) entry which is preliminary data.</text>
</comment>
<dbReference type="RefSeq" id="WP_261616350.1">
    <property type="nucleotide sequence ID" value="NZ_JALIDZ010000005.1"/>
</dbReference>
<organism evidence="1 2">
    <name type="scientific">Microbaculum marinisediminis</name>
    <dbReference type="NCBI Taxonomy" id="2931392"/>
    <lineage>
        <taxon>Bacteria</taxon>
        <taxon>Pseudomonadati</taxon>
        <taxon>Pseudomonadota</taxon>
        <taxon>Alphaproteobacteria</taxon>
        <taxon>Hyphomicrobiales</taxon>
        <taxon>Tepidamorphaceae</taxon>
        <taxon>Microbaculum</taxon>
    </lineage>
</organism>
<dbReference type="Proteomes" id="UP001320898">
    <property type="component" value="Unassembled WGS sequence"/>
</dbReference>
<dbReference type="AlphaFoldDB" id="A0AAW5R0D2"/>
<dbReference type="InterPro" id="IPR008318">
    <property type="entry name" value="UCP030820"/>
</dbReference>
<dbReference type="Pfam" id="PF06073">
    <property type="entry name" value="DUF934"/>
    <property type="match status" value="1"/>
</dbReference>
<sequence>MADRFRRLGDDEALPETGSVLVPASRWQGLEGGEHRDGCEIGVELLPEDPVEDLVPHRERIAMIALNFPAFTDGRAYSSARLLRERFGFTREIRATGDILLDQIPFMLRCGFSAFAISHGPTRRALADGHWPEVPIYLQPVGRQEAPGTRPWMRLSR</sequence>
<name>A0AAW5R0D2_9HYPH</name>
<proteinExistence type="predicted"/>
<protein>
    <submittedName>
        <fullName evidence="1">DUF934 domain-containing protein</fullName>
    </submittedName>
</protein>
<accession>A0AAW5R0D2</accession>
<keyword evidence="2" id="KW-1185">Reference proteome</keyword>
<gene>
    <name evidence="1" type="ORF">MUB46_12990</name>
</gene>
<dbReference type="PIRSF" id="PIRSF030820">
    <property type="entry name" value="UCP030820"/>
    <property type="match status" value="1"/>
</dbReference>
<dbReference type="EMBL" id="JALIDZ010000005">
    <property type="protein sequence ID" value="MCT8972775.1"/>
    <property type="molecule type" value="Genomic_DNA"/>
</dbReference>
<evidence type="ECO:0000313" key="1">
    <source>
        <dbReference type="EMBL" id="MCT8972775.1"/>
    </source>
</evidence>
<reference evidence="1 2" key="1">
    <citation type="submission" date="2022-04" db="EMBL/GenBank/DDBJ databases">
        <authorList>
            <person name="Ye Y.-Q."/>
            <person name="Du Z.-J."/>
        </authorList>
    </citation>
    <scope>NUCLEOTIDE SEQUENCE [LARGE SCALE GENOMIC DNA]</scope>
    <source>
        <strain evidence="1 2">A6E488</strain>
    </source>
</reference>